<dbReference type="PANTHER" id="PTHR33115">
    <property type="entry name" value="ARM REPEAT SUPERFAMILY PROTEIN"/>
    <property type="match status" value="1"/>
</dbReference>
<gene>
    <name evidence="1" type="ORF">CKAN_00509600</name>
</gene>
<dbReference type="InterPro" id="IPR011989">
    <property type="entry name" value="ARM-like"/>
</dbReference>
<dbReference type="OrthoDB" id="1724496at2759"/>
<dbReference type="AlphaFoldDB" id="A0A3S3MBB6"/>
<proteinExistence type="predicted"/>
<dbReference type="PANTHER" id="PTHR33115:SF50">
    <property type="entry name" value="ARM REPEAT SUPERFAMILY PROTEIN"/>
    <property type="match status" value="1"/>
</dbReference>
<dbReference type="Proteomes" id="UP000283530">
    <property type="component" value="Unassembled WGS sequence"/>
</dbReference>
<name>A0A3S3MBB6_9MAGN</name>
<dbReference type="SUPFAM" id="SSF48371">
    <property type="entry name" value="ARM repeat"/>
    <property type="match status" value="1"/>
</dbReference>
<sequence>MDLVSFAVELLASDSSDEQLTGVEPGFFKSFKQFSDDTLRKIGTSIPVMERLVEMLNWKYPSEEEIRKSTAEIISKLTGKKQNSLRVAAIPGAMESISSLLHLGRNSSCAHNEINQKTDITDHVHYEFSSFNLLGLLILKKLAHDHDNCGKMGNTRGLLPKIIDFTHAG</sequence>
<reference evidence="1 2" key="1">
    <citation type="journal article" date="2019" name="Nat. Plants">
        <title>Stout camphor tree genome fills gaps in understanding of flowering plant genome evolution.</title>
        <authorList>
            <person name="Chaw S.M."/>
            <person name="Liu Y.C."/>
            <person name="Wu Y.W."/>
            <person name="Wang H.Y."/>
            <person name="Lin C.I."/>
            <person name="Wu C.S."/>
            <person name="Ke H.M."/>
            <person name="Chang L.Y."/>
            <person name="Hsu C.Y."/>
            <person name="Yang H.T."/>
            <person name="Sudianto E."/>
            <person name="Hsu M.H."/>
            <person name="Wu K.P."/>
            <person name="Wang L.N."/>
            <person name="Leebens-Mack J.H."/>
            <person name="Tsai I.J."/>
        </authorList>
    </citation>
    <scope>NUCLEOTIDE SEQUENCE [LARGE SCALE GENOMIC DNA]</scope>
    <source>
        <strain evidence="2">cv. Chaw 1501</strain>
        <tissue evidence="1">Young leaves</tissue>
    </source>
</reference>
<dbReference type="InterPro" id="IPR016024">
    <property type="entry name" value="ARM-type_fold"/>
</dbReference>
<dbReference type="EMBL" id="QPKB01000002">
    <property type="protein sequence ID" value="RWR76643.1"/>
    <property type="molecule type" value="Genomic_DNA"/>
</dbReference>
<organism evidence="1 2">
    <name type="scientific">Cinnamomum micranthum f. kanehirae</name>
    <dbReference type="NCBI Taxonomy" id="337451"/>
    <lineage>
        <taxon>Eukaryota</taxon>
        <taxon>Viridiplantae</taxon>
        <taxon>Streptophyta</taxon>
        <taxon>Embryophyta</taxon>
        <taxon>Tracheophyta</taxon>
        <taxon>Spermatophyta</taxon>
        <taxon>Magnoliopsida</taxon>
        <taxon>Magnoliidae</taxon>
        <taxon>Laurales</taxon>
        <taxon>Lauraceae</taxon>
        <taxon>Cinnamomum</taxon>
    </lineage>
</organism>
<keyword evidence="2" id="KW-1185">Reference proteome</keyword>
<comment type="caution">
    <text evidence="1">The sequence shown here is derived from an EMBL/GenBank/DDBJ whole genome shotgun (WGS) entry which is preliminary data.</text>
</comment>
<dbReference type="Gene3D" id="1.25.10.10">
    <property type="entry name" value="Leucine-rich Repeat Variant"/>
    <property type="match status" value="1"/>
</dbReference>
<evidence type="ECO:0000313" key="2">
    <source>
        <dbReference type="Proteomes" id="UP000283530"/>
    </source>
</evidence>
<accession>A0A3S3MBB6</accession>
<dbReference type="STRING" id="337451.A0A3S3MBB6"/>
<protein>
    <submittedName>
        <fullName evidence="1">ARM repeat superfamily protein</fullName>
    </submittedName>
</protein>
<evidence type="ECO:0000313" key="1">
    <source>
        <dbReference type="EMBL" id="RWR76643.1"/>
    </source>
</evidence>